<comment type="subcellular location">
    <subcellularLocation>
        <location evidence="1">Host nucleus</location>
    </subcellularLocation>
    <subcellularLocation>
        <location evidence="2">Virion</location>
    </subcellularLocation>
</comment>
<dbReference type="OrthoDB" id="12524at10239"/>
<dbReference type="RefSeq" id="YP_009186689.1">
    <property type="nucleotide sequence ID" value="NC_028635.1"/>
</dbReference>
<comment type="function">
    <text evidence="15">Forms an icosahedral capsid with a T=7 symmetry.</text>
</comment>
<evidence type="ECO:0000256" key="3">
    <source>
        <dbReference type="ARBA" id="ARBA00006893"/>
    </source>
</evidence>
<evidence type="ECO:0000256" key="14">
    <source>
        <dbReference type="ARBA" id="ARBA00023296"/>
    </source>
</evidence>
<name>A0A0S2VEQ8_9POLY</name>
<evidence type="ECO:0000256" key="2">
    <source>
        <dbReference type="ARBA" id="ARBA00004328"/>
    </source>
</evidence>
<keyword evidence="13 16" id="KW-1015">Disulfide bond</keyword>
<evidence type="ECO:0000313" key="18">
    <source>
        <dbReference type="EMBL" id="ALP82459.1"/>
    </source>
</evidence>
<evidence type="ECO:0000256" key="15">
    <source>
        <dbReference type="PIRNR" id="PIRNR003376"/>
    </source>
</evidence>
<dbReference type="Gene3D" id="2.60.175.10">
    <property type="entry name" value="Capsid protein VP1,Polyomavirus"/>
    <property type="match status" value="1"/>
</dbReference>
<reference evidence="19" key="2">
    <citation type="submission" date="2016-03" db="EMBL/GenBank/DDBJ databases">
        <title>Identification of Pan troglodytes verus polyomavirus 8 in a wild-living Western chimpanzee.</title>
        <authorList>
            <person name="Ben-Salem N."/>
            <person name="Leendertz F.H."/>
            <person name="Ehlers B."/>
        </authorList>
    </citation>
    <scope>NUCLEOTIDE SEQUENCE [LARGE SCALE GENOMIC DNA]</scope>
    <source>
        <strain evidence="19">PtrovPyV8 #4699</strain>
    </source>
</reference>
<dbReference type="Proteomes" id="UP000134413">
    <property type="component" value="Segment"/>
</dbReference>
<proteinExistence type="inferred from homology"/>
<keyword evidence="6 15" id="KW-0945">Host-virus interaction</keyword>
<evidence type="ECO:0000256" key="5">
    <source>
        <dbReference type="ARBA" id="ARBA00022562"/>
    </source>
</evidence>
<accession>A0A0S2VEQ8</accession>
<evidence type="ECO:0000256" key="17">
    <source>
        <dbReference type="SAM" id="MobiDB-lite"/>
    </source>
</evidence>
<evidence type="ECO:0000256" key="12">
    <source>
        <dbReference type="ARBA" id="ARBA00022921"/>
    </source>
</evidence>
<dbReference type="InterPro" id="IPR000662">
    <property type="entry name" value="Capsid_VP1_Polyomavir"/>
</dbReference>
<evidence type="ECO:0000256" key="11">
    <source>
        <dbReference type="ARBA" id="ARBA00022890"/>
    </source>
</evidence>
<keyword evidence="11" id="KW-1164">Virus endocytosis by host</keyword>
<evidence type="ECO:0000256" key="13">
    <source>
        <dbReference type="ARBA" id="ARBA00023157"/>
    </source>
</evidence>
<reference evidence="18 20" key="1">
    <citation type="journal article" date="2016" name="Genome Announc.">
        <title>Complete Genome Sequence of a Novel Chimpanzee Polyomavirus from a Western Common Chimpanzee.</title>
        <authorList>
            <person name="van Persie J."/>
            <person name="Buitendijk H."/>
            <person name="Fagrouch Z."/>
            <person name="Bogers W."/>
            <person name="Haaksma T."/>
            <person name="Kondova I."/>
            <person name="Verschoor E.J."/>
        </authorList>
    </citation>
    <scope>NUCLEOTIDE SEQUENCE [LARGE SCALE GENOMIC DNA]</scope>
    <source>
        <strain evidence="18">Ch-Regina</strain>
    </source>
</reference>
<evidence type="ECO:0000256" key="16">
    <source>
        <dbReference type="PIRSR" id="PIRSR003376-50"/>
    </source>
</evidence>
<dbReference type="EMBL" id="KT884050">
    <property type="protein sequence ID" value="ALP82459.1"/>
    <property type="molecule type" value="Genomic_DNA"/>
</dbReference>
<evidence type="ECO:0000256" key="1">
    <source>
        <dbReference type="ARBA" id="ARBA00004147"/>
    </source>
</evidence>
<dbReference type="GeneID" id="26382451"/>
<dbReference type="GO" id="GO:0075509">
    <property type="term" value="P:endocytosis involved in viral entry into host cell"/>
    <property type="evidence" value="ECO:0007669"/>
    <property type="project" value="UniProtKB-KW"/>
</dbReference>
<evidence type="ECO:0000256" key="6">
    <source>
        <dbReference type="ARBA" id="ARBA00022581"/>
    </source>
</evidence>
<dbReference type="EMBL" id="KU865500">
    <property type="protein sequence ID" value="AMQ22772.1"/>
    <property type="molecule type" value="Genomic_DNA"/>
</dbReference>
<sequence>MKMAPTKRKGECPGAAPKKPKDPVKVPKLLIRGGVEVLEVKTGVDAITEVECFLTPEMGDPDEHQRGYSQKVTCDNDFSSDAPEKKMLPCYSTARIPLPNLNEDLTCGNILMWEAVHVKTEVIGVTSMLNLHTGAQAIHDNGAGKPIQGSNFHFFSIGGEPLEIQGVLLNYRTKYPDGTVTPKNPTVQSQVMNTDHKAYLDKNNAYPVECWVPDPSRNENTRYFGTYTGGENVPPVLHITNTATTVLLDEQGVGPLCKSDSLYVSSADICGLFTNRSGTQQWRGLSRYFKITLRKRTVKNPYPISFLLSDLINRRTQKVQGQPMYGMEAQVEEVRVFDGTEDLPGDPDMMRYIDRYGQLQTKLL</sequence>
<dbReference type="GO" id="GO:0005198">
    <property type="term" value="F:structural molecule activity"/>
    <property type="evidence" value="ECO:0007669"/>
    <property type="project" value="UniProtKB-UniRule"/>
</dbReference>
<keyword evidence="7" id="KW-1162">Viral penetration into host cytoplasm</keyword>
<dbReference type="Pfam" id="PF00718">
    <property type="entry name" value="Polyoma_coat"/>
    <property type="match status" value="1"/>
</dbReference>
<comment type="similarity">
    <text evidence="3 15">Belongs to the polyomaviruses coat protein VP1 family.</text>
</comment>
<keyword evidence="4 15" id="KW-0167">Capsid protein</keyword>
<gene>
    <name evidence="18" type="primary">VP1</name>
</gene>
<evidence type="ECO:0000256" key="4">
    <source>
        <dbReference type="ARBA" id="ARBA00022561"/>
    </source>
</evidence>
<comment type="subunit">
    <text evidence="15">Homomultimer.</text>
</comment>
<feature type="region of interest" description="Disordered" evidence="17">
    <location>
        <begin position="1"/>
        <end position="23"/>
    </location>
</feature>
<evidence type="ECO:0000256" key="7">
    <source>
        <dbReference type="ARBA" id="ARBA00022595"/>
    </source>
</evidence>
<dbReference type="InterPro" id="IPR036931">
    <property type="entry name" value="Polyomavir_VP1_sf"/>
</dbReference>
<protein>
    <recommendedName>
        <fullName evidence="15">Capsid protein VP1</fullName>
    </recommendedName>
</protein>
<evidence type="ECO:0000256" key="9">
    <source>
        <dbReference type="ARBA" id="ARBA00022828"/>
    </source>
</evidence>
<evidence type="ECO:0000313" key="19">
    <source>
        <dbReference type="EMBL" id="AMQ22772.1"/>
    </source>
</evidence>
<keyword evidence="14" id="KW-1160">Virus entry into host cell</keyword>
<keyword evidence="9 15" id="KW-1145">T=7 icosahedral capsid protein</keyword>
<dbReference type="PIRSF" id="PIRSF003376">
    <property type="entry name" value="Capsid_VP1_Polyomavir"/>
    <property type="match status" value="1"/>
</dbReference>
<feature type="disulfide bond" description="Interchain" evidence="16">
    <location>
        <position position="12"/>
    </location>
</feature>
<dbReference type="KEGG" id="vg:26382451"/>
<evidence type="ECO:0000256" key="10">
    <source>
        <dbReference type="ARBA" id="ARBA00022844"/>
    </source>
</evidence>
<dbReference type="Proteomes" id="UP000149748">
    <property type="component" value="Genome"/>
</dbReference>
<keyword evidence="12 15" id="KW-0426">Late protein</keyword>
<dbReference type="GO" id="GO:0019062">
    <property type="term" value="P:virion attachment to host cell"/>
    <property type="evidence" value="ECO:0007669"/>
    <property type="project" value="UniProtKB-UniRule"/>
</dbReference>
<dbReference type="InterPro" id="IPR011222">
    <property type="entry name" value="dsDNA_vir_gr_I_capsid"/>
</dbReference>
<feature type="disulfide bond" description="Interchain" evidence="16">
    <location>
        <position position="210"/>
    </location>
</feature>
<dbReference type="GO" id="GO:0042025">
    <property type="term" value="C:host cell nucleus"/>
    <property type="evidence" value="ECO:0007669"/>
    <property type="project" value="UniProtKB-SubCell"/>
</dbReference>
<feature type="disulfide bond" description="Interchain" evidence="16">
    <location>
        <position position="107"/>
    </location>
</feature>
<keyword evidence="5 15" id="KW-1048">Host nucleus</keyword>
<keyword evidence="10 15" id="KW-0946">Virion</keyword>
<evidence type="ECO:0000256" key="8">
    <source>
        <dbReference type="ARBA" id="ARBA00022804"/>
    </source>
</evidence>
<keyword evidence="8 15" id="KW-1161">Viral attachment to host cell</keyword>
<dbReference type="SUPFAM" id="SSF88648">
    <property type="entry name" value="Group I dsDNA viruses"/>
    <property type="match status" value="1"/>
</dbReference>
<keyword evidence="20" id="KW-1185">Reference proteome</keyword>
<dbReference type="GO" id="GO:0039620">
    <property type="term" value="C:T=7 icosahedral viral capsid"/>
    <property type="evidence" value="ECO:0007669"/>
    <property type="project" value="UniProtKB-UniRule"/>
</dbReference>
<evidence type="ECO:0000313" key="20">
    <source>
        <dbReference type="Proteomes" id="UP000134413"/>
    </source>
</evidence>
<organism evidence="18 20">
    <name type="scientific">Pan troglodytes verus polyomavirus 8</name>
    <dbReference type="NCBI Taxonomy" id="1762023"/>
    <lineage>
        <taxon>Viruses</taxon>
        <taxon>Monodnaviria</taxon>
        <taxon>Shotokuvirae</taxon>
        <taxon>Cossaviricota</taxon>
        <taxon>Papovaviricetes</taxon>
        <taxon>Sepolyvirales</taxon>
        <taxon>Polyomaviridae</taxon>
        <taxon>Betapolyomavirus</taxon>
        <taxon>Betapolyomavirus octipanos</taxon>
    </lineage>
</organism>